<evidence type="ECO:0000313" key="1">
    <source>
        <dbReference type="EMBL" id="MPN18736.1"/>
    </source>
</evidence>
<dbReference type="EMBL" id="VSSQ01066133">
    <property type="protein sequence ID" value="MPN18736.1"/>
    <property type="molecule type" value="Genomic_DNA"/>
</dbReference>
<name>A0A645FXX9_9ZZZZ</name>
<reference evidence="1" key="1">
    <citation type="submission" date="2019-08" db="EMBL/GenBank/DDBJ databases">
        <authorList>
            <person name="Kucharzyk K."/>
            <person name="Murdoch R.W."/>
            <person name="Higgins S."/>
            <person name="Loffler F."/>
        </authorList>
    </citation>
    <scope>NUCLEOTIDE SEQUENCE</scope>
</reference>
<comment type="caution">
    <text evidence="1">The sequence shown here is derived from an EMBL/GenBank/DDBJ whole genome shotgun (WGS) entry which is preliminary data.</text>
</comment>
<proteinExistence type="predicted"/>
<accession>A0A645FXX9</accession>
<dbReference type="AlphaFoldDB" id="A0A645FXX9"/>
<dbReference type="InterPro" id="IPR040085">
    <property type="entry name" value="MJ0674-like"/>
</dbReference>
<protein>
    <recommendedName>
        <fullName evidence="2">Radical SAM C-terminal extension domain-containing protein</fullName>
    </recommendedName>
</protein>
<gene>
    <name evidence="1" type="ORF">SDC9_166099</name>
</gene>
<dbReference type="PANTHER" id="PTHR43075">
    <property type="entry name" value="FORMATE LYASE ACTIVATING ENZYME, PUTATIVE (AFU_ORTHOLOGUE AFUA_2G15630)-RELATED"/>
    <property type="match status" value="1"/>
</dbReference>
<dbReference type="PANTHER" id="PTHR43075:SF1">
    <property type="entry name" value="FORMATE LYASE ACTIVATING ENZYME, PUTATIVE (AFU_ORTHOLOGUE AFUA_2G15630)-RELATED"/>
    <property type="match status" value="1"/>
</dbReference>
<evidence type="ECO:0008006" key="2">
    <source>
        <dbReference type="Google" id="ProtNLM"/>
    </source>
</evidence>
<organism evidence="1">
    <name type="scientific">bioreactor metagenome</name>
    <dbReference type="NCBI Taxonomy" id="1076179"/>
    <lineage>
        <taxon>unclassified sequences</taxon>
        <taxon>metagenomes</taxon>
        <taxon>ecological metagenomes</taxon>
    </lineage>
</organism>
<sequence>MLEGYVDIYLPDLKYKEARMSAAYSSAPDYFEAASQAVLEMYRQTGKAVYDEKGLIKKGLLIRHLVLPEGCLDSIAILEWINENLPVSEILVSIMNQYTPVYRSAEFEKINRPLTSHEYRKVTARAQKLGICGYVQDAGTERVEYIPPFDLQGV</sequence>